<dbReference type="SUPFAM" id="SSF55277">
    <property type="entry name" value="GYF domain"/>
    <property type="match status" value="1"/>
</dbReference>
<accession>A0A5J4TQ50</accession>
<feature type="non-terminal residue" evidence="3">
    <location>
        <position position="155"/>
    </location>
</feature>
<proteinExistence type="predicted"/>
<gene>
    <name evidence="3" type="ORF">EZS28_044414</name>
</gene>
<reference evidence="3 4" key="1">
    <citation type="submission" date="2019-03" db="EMBL/GenBank/DDBJ databases">
        <title>Single cell metagenomics reveals metabolic interactions within the superorganism composed of flagellate Streblomastix strix and complex community of Bacteroidetes bacteria on its surface.</title>
        <authorList>
            <person name="Treitli S.C."/>
            <person name="Kolisko M."/>
            <person name="Husnik F."/>
            <person name="Keeling P."/>
            <person name="Hampl V."/>
        </authorList>
    </citation>
    <scope>NUCLEOTIDE SEQUENCE [LARGE SCALE GENOMIC DNA]</scope>
    <source>
        <strain evidence="3">ST1C</strain>
    </source>
</reference>
<sequence>MAVPESARRLLFPIPICWKYIDNSGIVRGPFSNKEMEKWHQQGYIKSLLFVNLDKDNSGHFYRLHDRFPSEARIKIQLNKLIEKEGLKISEENSQQQEDISVGYPFTDLPISEDFGDVINKGRTSEDAIKIVKEENEQKKRAAAEKEIKIPQQLQ</sequence>
<dbReference type="Gene3D" id="3.30.1490.40">
    <property type="match status" value="1"/>
</dbReference>
<dbReference type="SMART" id="SM00444">
    <property type="entry name" value="GYF"/>
    <property type="match status" value="1"/>
</dbReference>
<comment type="caution">
    <text evidence="3">The sequence shown here is derived from an EMBL/GenBank/DDBJ whole genome shotgun (WGS) entry which is preliminary data.</text>
</comment>
<organism evidence="3 4">
    <name type="scientific">Streblomastix strix</name>
    <dbReference type="NCBI Taxonomy" id="222440"/>
    <lineage>
        <taxon>Eukaryota</taxon>
        <taxon>Metamonada</taxon>
        <taxon>Preaxostyla</taxon>
        <taxon>Oxymonadida</taxon>
        <taxon>Streblomastigidae</taxon>
        <taxon>Streblomastix</taxon>
    </lineage>
</organism>
<feature type="domain" description="GYF" evidence="2">
    <location>
        <begin position="15"/>
        <end position="65"/>
    </location>
</feature>
<dbReference type="InterPro" id="IPR003169">
    <property type="entry name" value="GYF"/>
</dbReference>
<evidence type="ECO:0000256" key="1">
    <source>
        <dbReference type="SAM" id="MobiDB-lite"/>
    </source>
</evidence>
<dbReference type="AlphaFoldDB" id="A0A5J4TQ50"/>
<feature type="region of interest" description="Disordered" evidence="1">
    <location>
        <begin position="135"/>
        <end position="155"/>
    </location>
</feature>
<dbReference type="EMBL" id="SNRW01027489">
    <property type="protein sequence ID" value="KAA6360059.1"/>
    <property type="molecule type" value="Genomic_DNA"/>
</dbReference>
<name>A0A5J4TQ50_9EUKA</name>
<dbReference type="InterPro" id="IPR035445">
    <property type="entry name" value="GYF-like_dom_sf"/>
</dbReference>
<dbReference type="OrthoDB" id="331341at2759"/>
<evidence type="ECO:0000313" key="4">
    <source>
        <dbReference type="Proteomes" id="UP000324800"/>
    </source>
</evidence>
<evidence type="ECO:0000259" key="2">
    <source>
        <dbReference type="PROSITE" id="PS50829"/>
    </source>
</evidence>
<evidence type="ECO:0000313" key="3">
    <source>
        <dbReference type="EMBL" id="KAA6360059.1"/>
    </source>
</evidence>
<dbReference type="Proteomes" id="UP000324800">
    <property type="component" value="Unassembled WGS sequence"/>
</dbReference>
<feature type="compositionally biased region" description="Basic and acidic residues" evidence="1">
    <location>
        <begin position="135"/>
        <end position="149"/>
    </location>
</feature>
<protein>
    <recommendedName>
        <fullName evidence="2">GYF domain-containing protein</fullName>
    </recommendedName>
</protein>
<dbReference type="PROSITE" id="PS50829">
    <property type="entry name" value="GYF"/>
    <property type="match status" value="1"/>
</dbReference>
<dbReference type="Pfam" id="PF02213">
    <property type="entry name" value="GYF"/>
    <property type="match status" value="1"/>
</dbReference>